<dbReference type="PANTHER" id="PTHR11851:SF224">
    <property type="entry name" value="PROCESSING PROTEASE"/>
    <property type="match status" value="1"/>
</dbReference>
<protein>
    <submittedName>
        <fullName evidence="4">Pitrilysin family protein</fullName>
    </submittedName>
</protein>
<feature type="signal peptide" evidence="1">
    <location>
        <begin position="1"/>
        <end position="22"/>
    </location>
</feature>
<feature type="domain" description="Peptidase M16 N-terminal" evidence="2">
    <location>
        <begin position="76"/>
        <end position="199"/>
    </location>
</feature>
<evidence type="ECO:0000259" key="2">
    <source>
        <dbReference type="Pfam" id="PF00675"/>
    </source>
</evidence>
<gene>
    <name evidence="4" type="ORF">V3390_06300</name>
</gene>
<dbReference type="RefSeq" id="WP_331703829.1">
    <property type="nucleotide sequence ID" value="NZ_JAZHBO010000002.1"/>
</dbReference>
<evidence type="ECO:0000313" key="4">
    <source>
        <dbReference type="EMBL" id="MEF2155844.1"/>
    </source>
</evidence>
<keyword evidence="1" id="KW-0732">Signal</keyword>
<feature type="chain" id="PRO_5045098043" evidence="1">
    <location>
        <begin position="23"/>
        <end position="471"/>
    </location>
</feature>
<dbReference type="Pfam" id="PF00675">
    <property type="entry name" value="Peptidase_M16"/>
    <property type="match status" value="1"/>
</dbReference>
<reference evidence="4 5" key="1">
    <citation type="submission" date="2024-01" db="EMBL/GenBank/DDBJ databases">
        <title>Novel species of the genus Luteimonas isolated from rivers.</title>
        <authorList>
            <person name="Lu H."/>
        </authorList>
    </citation>
    <scope>NUCLEOTIDE SEQUENCE [LARGE SCALE GENOMIC DNA]</scope>
    <source>
        <strain evidence="4 5">FXH3W</strain>
    </source>
</reference>
<dbReference type="InterPro" id="IPR050361">
    <property type="entry name" value="MPP/UQCRC_Complex"/>
</dbReference>
<feature type="domain" description="Peptidase M16 C-terminal" evidence="3">
    <location>
        <begin position="209"/>
        <end position="385"/>
    </location>
</feature>
<evidence type="ECO:0000256" key="1">
    <source>
        <dbReference type="SAM" id="SignalP"/>
    </source>
</evidence>
<dbReference type="Gene3D" id="3.30.830.10">
    <property type="entry name" value="Metalloenzyme, LuxS/M16 peptidase-like"/>
    <property type="match status" value="2"/>
</dbReference>
<evidence type="ECO:0000313" key="5">
    <source>
        <dbReference type="Proteomes" id="UP001356170"/>
    </source>
</evidence>
<evidence type="ECO:0000259" key="3">
    <source>
        <dbReference type="Pfam" id="PF05193"/>
    </source>
</evidence>
<dbReference type="PANTHER" id="PTHR11851">
    <property type="entry name" value="METALLOPROTEASE"/>
    <property type="match status" value="1"/>
</dbReference>
<comment type="caution">
    <text evidence="4">The sequence shown here is derived from an EMBL/GenBank/DDBJ whole genome shotgun (WGS) entry which is preliminary data.</text>
</comment>
<dbReference type="InterPro" id="IPR007863">
    <property type="entry name" value="Peptidase_M16_C"/>
</dbReference>
<dbReference type="Pfam" id="PF05193">
    <property type="entry name" value="Peptidase_M16_C"/>
    <property type="match status" value="1"/>
</dbReference>
<proteinExistence type="predicted"/>
<dbReference type="InterPro" id="IPR011249">
    <property type="entry name" value="Metalloenz_LuxS/M16"/>
</dbReference>
<sequence length="471" mass="49860">MKLQIRLMAAAIALTLAAPVLAGPKAELPKELPAYAPDAAIPKIDIAKRTLSNGLEVWVLPRNGIPRVDVALALRDAGYAADPKGSNGFASILAGMLSEGTTVRDSRAIAELSQGLGGGVYAGAGNDGLTVGGYSLASNAPQMMDLLAEVVRSPAFPENELTLAKANALQALKVNEAQPNTRAARAMLAATFGDHPYARIMPTEQSIQSVTRAQLLSEYQRRFRPERGLLVLTGKLTAEQGFAMAEKAFGSWKGVGTATAATPKAPMTAPVTRAILQRDGSVQSAILIGRPAIAATHPDYFPLGLASDVLGGGFSSRVNQNLREDKGYTYGASATDAEFAAGGRVQAGANVRNEVTGAALKEFFGEFDRLAKEPVPAAELNDTKRYVAGGFLITNQMQSSVARTLANNWLVGLPIEAFTQYVDKVRAVSAAQVQAMAREYWKPADMSVIVVGDSKAVSDQLKPFGEFEQRK</sequence>
<name>A0ABU7UZ89_9GAMM</name>
<dbReference type="Proteomes" id="UP001356170">
    <property type="component" value="Unassembled WGS sequence"/>
</dbReference>
<accession>A0ABU7UZ89</accession>
<organism evidence="4 5">
    <name type="scientific">Aquilutibacter rugosus</name>
    <dbReference type="NCBI Taxonomy" id="3115820"/>
    <lineage>
        <taxon>Bacteria</taxon>
        <taxon>Pseudomonadati</taxon>
        <taxon>Pseudomonadota</taxon>
        <taxon>Gammaproteobacteria</taxon>
        <taxon>Lysobacterales</taxon>
        <taxon>Lysobacteraceae</taxon>
        <taxon>Aquilutibacter</taxon>
    </lineage>
</organism>
<keyword evidence="5" id="KW-1185">Reference proteome</keyword>
<dbReference type="EMBL" id="JAZHBO010000002">
    <property type="protein sequence ID" value="MEF2155844.1"/>
    <property type="molecule type" value="Genomic_DNA"/>
</dbReference>
<dbReference type="SUPFAM" id="SSF63411">
    <property type="entry name" value="LuxS/MPP-like metallohydrolase"/>
    <property type="match status" value="2"/>
</dbReference>
<dbReference type="InterPro" id="IPR011765">
    <property type="entry name" value="Pept_M16_N"/>
</dbReference>